<reference evidence="1" key="2">
    <citation type="submission" date="2025-09" db="UniProtKB">
        <authorList>
            <consortium name="EnsemblPlants"/>
        </authorList>
    </citation>
    <scope>IDENTIFICATION</scope>
</reference>
<accession>A0ACD5ZEK5</accession>
<protein>
    <submittedName>
        <fullName evidence="1">Uncharacterized protein</fullName>
    </submittedName>
</protein>
<evidence type="ECO:0000313" key="1">
    <source>
        <dbReference type="EnsemblPlants" id="AVESA.00010b.r2.6CG1142520.1.CDS"/>
    </source>
</evidence>
<sequence>MAVGVASQIFQGVTATNRFSQTNKFRSLEKRCSLSLPCSSLPSVAYGQDSLVWNVLERSYRPMPYLPCRYRASGAKSFALPVSLQEIPLVKSTTSALARYCDSLLANPATPFVAPAIGIIVFALWGFLPLMKDIRNRIDHGGNWKQSPTYLISRSYLQPLLLWTGATLICRGLDPVVLPSAASQAVKTRLVTFVRSLSTVLATAYITTSLIQQVHKFLVDTRNPNDRKNMGLDFTMKAVYTGIWIAALSLFMELLGVNTKKWITAGGFGTVMLTLAGREILTNFISSIMINASRPFVVNEWIATKIDGVEVIGVVEHVGMWSPTVVRGDDKEAIYIPNHKFTVSIVRNNSRRTHWRIKTYLAISHMDAGKISIIVADMRKVLAKNHLIEQQRLHRRVFFEKIDEETQALMIYVSCFVKTTHLDEYLNVQEDVMLDFLRIVGHHRARLATQTRTVQKSYGNADIDNIPFGEEMYNRVRGRPILIDTSAKVSEGRSKPRPTSREERNVKTSASVDTKSVSPDSASLSNSDKKEQKKTVSEDGPMKNSKNGHVTSTPPSPSTENVDPIMSTSKAATERQGDGSVSLPNPKKESRPALEDNIVLGVALEGSKRTLPIQEGMVPHVSESEQDTVEAGSLLKDKKGPSQMP</sequence>
<name>A0ACD5ZEK5_AVESA</name>
<reference evidence="1" key="1">
    <citation type="submission" date="2021-05" db="EMBL/GenBank/DDBJ databases">
        <authorList>
            <person name="Scholz U."/>
            <person name="Mascher M."/>
            <person name="Fiebig A."/>
        </authorList>
    </citation>
    <scope>NUCLEOTIDE SEQUENCE [LARGE SCALE GENOMIC DNA]</scope>
</reference>
<proteinExistence type="predicted"/>
<dbReference type="EnsemblPlants" id="AVESA.00010b.r2.6CG1142520.1">
    <property type="protein sequence ID" value="AVESA.00010b.r2.6CG1142520.1.CDS"/>
    <property type="gene ID" value="AVESA.00010b.r2.6CG1142520"/>
</dbReference>
<evidence type="ECO:0000313" key="2">
    <source>
        <dbReference type="Proteomes" id="UP001732700"/>
    </source>
</evidence>
<dbReference type="Proteomes" id="UP001732700">
    <property type="component" value="Chromosome 6C"/>
</dbReference>
<keyword evidence="2" id="KW-1185">Reference proteome</keyword>
<organism evidence="1 2">
    <name type="scientific">Avena sativa</name>
    <name type="common">Oat</name>
    <dbReference type="NCBI Taxonomy" id="4498"/>
    <lineage>
        <taxon>Eukaryota</taxon>
        <taxon>Viridiplantae</taxon>
        <taxon>Streptophyta</taxon>
        <taxon>Embryophyta</taxon>
        <taxon>Tracheophyta</taxon>
        <taxon>Spermatophyta</taxon>
        <taxon>Magnoliopsida</taxon>
        <taxon>Liliopsida</taxon>
        <taxon>Poales</taxon>
        <taxon>Poaceae</taxon>
        <taxon>BOP clade</taxon>
        <taxon>Pooideae</taxon>
        <taxon>Poodae</taxon>
        <taxon>Poeae</taxon>
        <taxon>Poeae Chloroplast Group 1 (Aveneae type)</taxon>
        <taxon>Aveninae</taxon>
        <taxon>Avena</taxon>
    </lineage>
</organism>